<comment type="caution">
    <text evidence="2">The sequence shown here is derived from an EMBL/GenBank/DDBJ whole genome shotgun (WGS) entry which is preliminary data.</text>
</comment>
<evidence type="ECO:0000259" key="1">
    <source>
        <dbReference type="Pfam" id="PF24254"/>
    </source>
</evidence>
<keyword evidence="3" id="KW-1185">Reference proteome</keyword>
<feature type="domain" description="DUF7455" evidence="1">
    <location>
        <begin position="1"/>
        <end position="32"/>
    </location>
</feature>
<evidence type="ECO:0000313" key="2">
    <source>
        <dbReference type="EMBL" id="EUA88236.1"/>
    </source>
</evidence>
<proteinExistence type="predicted"/>
<dbReference type="EMBL" id="JAOL01000146">
    <property type="protein sequence ID" value="EUA88236.1"/>
    <property type="molecule type" value="Genomic_DNA"/>
</dbReference>
<evidence type="ECO:0000313" key="3">
    <source>
        <dbReference type="Proteomes" id="UP000020681"/>
    </source>
</evidence>
<gene>
    <name evidence="2" type="ORF">I551_5327</name>
</gene>
<sequence>MRAKLPSGAVLLFCQHHANEHEAKLLELAAVLEVSGD</sequence>
<reference evidence="2 3" key="1">
    <citation type="submission" date="2014-01" db="EMBL/GenBank/DDBJ databases">
        <authorList>
            <person name="Dobos K."/>
            <person name="Lenaerts A."/>
            <person name="Ordway D."/>
            <person name="DeGroote M.A."/>
            <person name="Parker T."/>
            <person name="Sizemore C."/>
            <person name="Tallon L.J."/>
            <person name="Sadzewicz L.K."/>
            <person name="Sengamalay N."/>
            <person name="Fraser C.M."/>
            <person name="Hine E."/>
            <person name="Shefchek K.A."/>
            <person name="Das S.P."/>
            <person name="Tettelin H."/>
        </authorList>
    </citation>
    <scope>NUCLEOTIDE SEQUENCE [LARGE SCALE GENOMIC DNA]</scope>
    <source>
        <strain evidence="2 3">Harvey</strain>
    </source>
</reference>
<accession>A0ABN0QU29</accession>
<name>A0ABN0QU29_MYCUL</name>
<dbReference type="Pfam" id="PF24254">
    <property type="entry name" value="DUF7455"/>
    <property type="match status" value="1"/>
</dbReference>
<protein>
    <recommendedName>
        <fullName evidence="1">DUF7455 domain-containing protein</fullName>
    </recommendedName>
</protein>
<organism evidence="2 3">
    <name type="scientific">Mycobacterium ulcerans str. Harvey</name>
    <dbReference type="NCBI Taxonomy" id="1299332"/>
    <lineage>
        <taxon>Bacteria</taxon>
        <taxon>Bacillati</taxon>
        <taxon>Actinomycetota</taxon>
        <taxon>Actinomycetes</taxon>
        <taxon>Mycobacteriales</taxon>
        <taxon>Mycobacteriaceae</taxon>
        <taxon>Mycobacterium</taxon>
        <taxon>Mycobacterium ulcerans group</taxon>
    </lineage>
</organism>
<dbReference type="Proteomes" id="UP000020681">
    <property type="component" value="Unassembled WGS sequence"/>
</dbReference>
<dbReference type="InterPro" id="IPR055878">
    <property type="entry name" value="DUF7455"/>
</dbReference>